<evidence type="ECO:0000313" key="3">
    <source>
        <dbReference type="Proteomes" id="UP001458946"/>
    </source>
</evidence>
<keyword evidence="3" id="KW-1185">Reference proteome</keyword>
<dbReference type="Gene3D" id="3.90.1570.10">
    <property type="entry name" value="tt1808, chain A"/>
    <property type="match status" value="1"/>
</dbReference>
<dbReference type="InterPro" id="IPR011335">
    <property type="entry name" value="Restrct_endonuc-II-like"/>
</dbReference>
<evidence type="ECO:0000259" key="1">
    <source>
        <dbReference type="Pfam" id="PF05685"/>
    </source>
</evidence>
<dbReference type="InterPro" id="IPR012296">
    <property type="entry name" value="Nuclease_put_TT1808"/>
</dbReference>
<sequence>MSAPTYTPMSVEEYLRTERDSPVKREYVGGFVYPLHGEVLAQAGTSHAHMQISLNIALRLRPMTDQQGCRLSMLGMKLLVDCLPSFYYPDVMVVCGEQTDDYYEKNPCLLVEVLSKRTAHNDRHAKLQAYQTIPTLQTYLIVSQSEHSVIAYQRTPQGWQMTQYEGVGQIPLSCPPLNLTLNDIYAGLNLS</sequence>
<reference evidence="2 3" key="1">
    <citation type="submission" date="2024-02" db="EMBL/GenBank/DDBJ databases">
        <title>Deinococcus xinjiangensis NBRC 107630.</title>
        <authorList>
            <person name="Ichikawa N."/>
            <person name="Katano-Makiyama Y."/>
            <person name="Hidaka K."/>
        </authorList>
    </citation>
    <scope>NUCLEOTIDE SEQUENCE [LARGE SCALE GENOMIC DNA]</scope>
    <source>
        <strain evidence="2 3">NBRC 107630</strain>
    </source>
</reference>
<dbReference type="SUPFAM" id="SSF52980">
    <property type="entry name" value="Restriction endonuclease-like"/>
    <property type="match status" value="1"/>
</dbReference>
<dbReference type="PANTHER" id="PTHR36558:SF1">
    <property type="entry name" value="RESTRICTION ENDONUCLEASE DOMAIN-CONTAINING PROTEIN-RELATED"/>
    <property type="match status" value="1"/>
</dbReference>
<dbReference type="Proteomes" id="UP001458946">
    <property type="component" value="Unassembled WGS sequence"/>
</dbReference>
<comment type="caution">
    <text evidence="2">The sequence shown here is derived from an EMBL/GenBank/DDBJ whole genome shotgun (WGS) entry which is preliminary data.</text>
</comment>
<dbReference type="CDD" id="cd06260">
    <property type="entry name" value="DUF820-like"/>
    <property type="match status" value="1"/>
</dbReference>
<proteinExistence type="predicted"/>
<dbReference type="EMBL" id="BAABRN010000023">
    <property type="protein sequence ID" value="GAA5502407.1"/>
    <property type="molecule type" value="Genomic_DNA"/>
</dbReference>
<name>A0ABP9VAW6_9DEIO</name>
<organism evidence="2 3">
    <name type="scientific">Deinococcus xinjiangensis</name>
    <dbReference type="NCBI Taxonomy" id="457454"/>
    <lineage>
        <taxon>Bacteria</taxon>
        <taxon>Thermotogati</taxon>
        <taxon>Deinococcota</taxon>
        <taxon>Deinococci</taxon>
        <taxon>Deinococcales</taxon>
        <taxon>Deinococcaceae</taxon>
        <taxon>Deinococcus</taxon>
    </lineage>
</organism>
<gene>
    <name evidence="2" type="ORF">Dxin01_02151</name>
</gene>
<dbReference type="InterPro" id="IPR008538">
    <property type="entry name" value="Uma2"/>
</dbReference>
<accession>A0ABP9VAW6</accession>
<protein>
    <recommendedName>
        <fullName evidence="1">Putative restriction endonuclease domain-containing protein</fullName>
    </recommendedName>
</protein>
<dbReference type="PANTHER" id="PTHR36558">
    <property type="entry name" value="GLR1098 PROTEIN"/>
    <property type="match status" value="1"/>
</dbReference>
<dbReference type="Pfam" id="PF05685">
    <property type="entry name" value="Uma2"/>
    <property type="match status" value="1"/>
</dbReference>
<evidence type="ECO:0000313" key="2">
    <source>
        <dbReference type="EMBL" id="GAA5502407.1"/>
    </source>
</evidence>
<dbReference type="RefSeq" id="WP_353542374.1">
    <property type="nucleotide sequence ID" value="NZ_BAABRN010000023.1"/>
</dbReference>
<feature type="domain" description="Putative restriction endonuclease" evidence="1">
    <location>
        <begin position="12"/>
        <end position="180"/>
    </location>
</feature>